<dbReference type="PROSITE" id="PS00211">
    <property type="entry name" value="ABC_TRANSPORTER_1"/>
    <property type="match status" value="1"/>
</dbReference>
<evidence type="ECO:0000256" key="6">
    <source>
        <dbReference type="ARBA" id="ARBA00022967"/>
    </source>
</evidence>
<dbReference type="GO" id="GO:0005886">
    <property type="term" value="C:plasma membrane"/>
    <property type="evidence" value="ECO:0007669"/>
    <property type="project" value="UniProtKB-ARBA"/>
</dbReference>
<dbReference type="InterPro" id="IPR017871">
    <property type="entry name" value="ABC_transporter-like_CS"/>
</dbReference>
<dbReference type="GO" id="GO:0006865">
    <property type="term" value="P:amino acid transport"/>
    <property type="evidence" value="ECO:0007669"/>
    <property type="project" value="UniProtKB-KW"/>
</dbReference>
<keyword evidence="5 12" id="KW-0067">ATP-binding</keyword>
<dbReference type="SMART" id="SM00930">
    <property type="entry name" value="NIL"/>
    <property type="match status" value="1"/>
</dbReference>
<sequence>MISIDHVSKSFGTAASHTLALDDVSLEVGRGEIYGVVGQSGAGKSTLIRTVNLLERPDSGRITVDGRELTSLGAKDLRIARQGIGMIFQHFNLLSSRTVQGNVELALEVVGVDGKERRSRAGEILELVGLSDKANAYPAQLSGGQKQRIGIARSLATRPSVLLSDEATSALDPETTRSILDLLKTINRELGLTVLLITHEMDVVKAICDSAALIEGGRIAEQGKLVELISKPGSRLAHELFPLGEVPAGTTGTVIDITFSGGLADRPVIAQLAREYAIDVSILGATIETIAGSQAGRTRLELPGSPETIAAAIADLRRQGLLVETVTPTTTAGAAA</sequence>
<evidence type="ECO:0000313" key="13">
    <source>
        <dbReference type="Proteomes" id="UP000536685"/>
    </source>
</evidence>
<dbReference type="InterPro" id="IPR003593">
    <property type="entry name" value="AAA+_ATPase"/>
</dbReference>
<organism evidence="12 13">
    <name type="scientific">Conyzicola lurida</name>
    <dbReference type="NCBI Taxonomy" id="1172621"/>
    <lineage>
        <taxon>Bacteria</taxon>
        <taxon>Bacillati</taxon>
        <taxon>Actinomycetota</taxon>
        <taxon>Actinomycetes</taxon>
        <taxon>Micrococcales</taxon>
        <taxon>Microbacteriaceae</taxon>
        <taxon>Conyzicola</taxon>
    </lineage>
</organism>
<protein>
    <submittedName>
        <fullName evidence="12">D-methionine transport system ATP-binding protein</fullName>
    </submittedName>
</protein>
<evidence type="ECO:0000256" key="7">
    <source>
        <dbReference type="ARBA" id="ARBA00022970"/>
    </source>
</evidence>
<dbReference type="InterPro" id="IPR045865">
    <property type="entry name" value="ACT-like_dom_sf"/>
</dbReference>
<dbReference type="SUPFAM" id="SSF55021">
    <property type="entry name" value="ACT-like"/>
    <property type="match status" value="1"/>
</dbReference>
<dbReference type="AlphaFoldDB" id="A0A841ANI8"/>
<keyword evidence="8" id="KW-0472">Membrane</keyword>
<evidence type="ECO:0000256" key="10">
    <source>
        <dbReference type="ARBA" id="ARBA00063837"/>
    </source>
</evidence>
<dbReference type="CDD" id="cd03258">
    <property type="entry name" value="ABC_MetN_methionine_transporter"/>
    <property type="match status" value="1"/>
</dbReference>
<dbReference type="FunFam" id="3.40.50.300:FF:000056">
    <property type="entry name" value="Cell division ATP-binding protein FtsE"/>
    <property type="match status" value="1"/>
</dbReference>
<dbReference type="GO" id="GO:0016887">
    <property type="term" value="F:ATP hydrolysis activity"/>
    <property type="evidence" value="ECO:0007669"/>
    <property type="project" value="InterPro"/>
</dbReference>
<keyword evidence="3" id="KW-1003">Cell membrane</keyword>
<dbReference type="Pfam" id="PF00005">
    <property type="entry name" value="ABC_tran"/>
    <property type="match status" value="1"/>
</dbReference>
<evidence type="ECO:0000256" key="1">
    <source>
        <dbReference type="ARBA" id="ARBA00005417"/>
    </source>
</evidence>
<dbReference type="InterPro" id="IPR027417">
    <property type="entry name" value="P-loop_NTPase"/>
</dbReference>
<evidence type="ECO:0000256" key="5">
    <source>
        <dbReference type="ARBA" id="ARBA00022840"/>
    </source>
</evidence>
<keyword evidence="6" id="KW-1278">Translocase</keyword>
<comment type="subunit">
    <text evidence="10">Homodimer. Forms a membrane-associated complex with FtsX.</text>
</comment>
<dbReference type="Gene3D" id="3.40.50.300">
    <property type="entry name" value="P-loop containing nucleotide triphosphate hydrolases"/>
    <property type="match status" value="1"/>
</dbReference>
<comment type="similarity">
    <text evidence="1">Belongs to the ABC transporter superfamily.</text>
</comment>
<evidence type="ECO:0000256" key="2">
    <source>
        <dbReference type="ARBA" id="ARBA00022448"/>
    </source>
</evidence>
<dbReference type="InterPro" id="IPR018449">
    <property type="entry name" value="NIL_domain"/>
</dbReference>
<keyword evidence="7" id="KW-0029">Amino-acid transport</keyword>
<keyword evidence="4" id="KW-0547">Nucleotide-binding</keyword>
<dbReference type="PANTHER" id="PTHR43166">
    <property type="entry name" value="AMINO ACID IMPORT ATP-BINDING PROTEIN"/>
    <property type="match status" value="1"/>
</dbReference>
<evidence type="ECO:0000256" key="4">
    <source>
        <dbReference type="ARBA" id="ARBA00022741"/>
    </source>
</evidence>
<comment type="function">
    <text evidence="9">Part of the ABC transporter FtsEX involved in cellular division. Has ATPase activity.</text>
</comment>
<comment type="caution">
    <text evidence="12">The sequence shown here is derived from an EMBL/GenBank/DDBJ whole genome shotgun (WGS) entry which is preliminary data.</text>
</comment>
<dbReference type="InterPro" id="IPR050086">
    <property type="entry name" value="MetN_ABC_transporter-like"/>
</dbReference>
<dbReference type="InterPro" id="IPR003439">
    <property type="entry name" value="ABC_transporter-like_ATP-bd"/>
</dbReference>
<keyword evidence="2" id="KW-0813">Transport</keyword>
<evidence type="ECO:0000313" key="12">
    <source>
        <dbReference type="EMBL" id="MBB5843512.1"/>
    </source>
</evidence>
<dbReference type="RefSeq" id="WP_184236372.1">
    <property type="nucleotide sequence ID" value="NZ_JACHMJ010000001.1"/>
</dbReference>
<dbReference type="EMBL" id="JACHMJ010000001">
    <property type="protein sequence ID" value="MBB5843512.1"/>
    <property type="molecule type" value="Genomic_DNA"/>
</dbReference>
<dbReference type="Gene3D" id="3.30.70.260">
    <property type="match status" value="1"/>
</dbReference>
<gene>
    <name evidence="12" type="ORF">HD599_001835</name>
</gene>
<reference evidence="12 13" key="1">
    <citation type="submission" date="2020-08" db="EMBL/GenBank/DDBJ databases">
        <title>Sequencing the genomes of 1000 actinobacteria strains.</title>
        <authorList>
            <person name="Klenk H.-P."/>
        </authorList>
    </citation>
    <scope>NUCLEOTIDE SEQUENCE [LARGE SCALE GENOMIC DNA]</scope>
    <source>
        <strain evidence="12 13">DSM 105784</strain>
    </source>
</reference>
<dbReference type="GO" id="GO:0005524">
    <property type="term" value="F:ATP binding"/>
    <property type="evidence" value="ECO:0007669"/>
    <property type="project" value="UniProtKB-KW"/>
</dbReference>
<accession>A0A841ANI8</accession>
<dbReference type="PANTHER" id="PTHR43166:SF30">
    <property type="entry name" value="METHIONINE IMPORT ATP-BINDING PROTEIN METN"/>
    <property type="match status" value="1"/>
</dbReference>
<dbReference type="SMART" id="SM00382">
    <property type="entry name" value="AAA"/>
    <property type="match status" value="1"/>
</dbReference>
<name>A0A841ANI8_9MICO</name>
<evidence type="ECO:0000259" key="11">
    <source>
        <dbReference type="PROSITE" id="PS50893"/>
    </source>
</evidence>
<evidence type="ECO:0000256" key="9">
    <source>
        <dbReference type="ARBA" id="ARBA00054718"/>
    </source>
</evidence>
<dbReference type="InterPro" id="IPR041701">
    <property type="entry name" value="MetN_ABC"/>
</dbReference>
<keyword evidence="13" id="KW-1185">Reference proteome</keyword>
<dbReference type="Proteomes" id="UP000536685">
    <property type="component" value="Unassembled WGS sequence"/>
</dbReference>
<proteinExistence type="inferred from homology"/>
<feature type="domain" description="ABC transporter" evidence="11">
    <location>
        <begin position="2"/>
        <end position="241"/>
    </location>
</feature>
<dbReference type="Pfam" id="PF09383">
    <property type="entry name" value="NIL"/>
    <property type="match status" value="1"/>
</dbReference>
<evidence type="ECO:0000256" key="8">
    <source>
        <dbReference type="ARBA" id="ARBA00023136"/>
    </source>
</evidence>
<evidence type="ECO:0000256" key="3">
    <source>
        <dbReference type="ARBA" id="ARBA00022475"/>
    </source>
</evidence>
<dbReference type="SUPFAM" id="SSF52540">
    <property type="entry name" value="P-loop containing nucleoside triphosphate hydrolases"/>
    <property type="match status" value="1"/>
</dbReference>
<dbReference type="PROSITE" id="PS50893">
    <property type="entry name" value="ABC_TRANSPORTER_2"/>
    <property type="match status" value="1"/>
</dbReference>